<evidence type="ECO:0000259" key="2">
    <source>
        <dbReference type="PROSITE" id="PS50110"/>
    </source>
</evidence>
<dbReference type="InterPro" id="IPR001789">
    <property type="entry name" value="Sig_transdc_resp-reg_receiver"/>
</dbReference>
<feature type="modified residue" description="4-aspartylphosphate" evidence="1">
    <location>
        <position position="60"/>
    </location>
</feature>
<feature type="domain" description="Response regulatory" evidence="2">
    <location>
        <begin position="6"/>
        <end position="127"/>
    </location>
</feature>
<dbReference type="RefSeq" id="WP_167212467.1">
    <property type="nucleotide sequence ID" value="NZ_CP050063.1"/>
</dbReference>
<dbReference type="Gene3D" id="3.40.50.2300">
    <property type="match status" value="1"/>
</dbReference>
<proteinExistence type="predicted"/>
<evidence type="ECO:0000313" key="4">
    <source>
        <dbReference type="Proteomes" id="UP000501802"/>
    </source>
</evidence>
<dbReference type="Proteomes" id="UP000501802">
    <property type="component" value="Chromosome"/>
</dbReference>
<dbReference type="PANTHER" id="PTHR44520:SF2">
    <property type="entry name" value="RESPONSE REGULATOR RCP1"/>
    <property type="match status" value="1"/>
</dbReference>
<dbReference type="PANTHER" id="PTHR44520">
    <property type="entry name" value="RESPONSE REGULATOR RCP1-RELATED"/>
    <property type="match status" value="1"/>
</dbReference>
<organism evidence="3 4">
    <name type="scientific">Spirosoma aureum</name>
    <dbReference type="NCBI Taxonomy" id="2692134"/>
    <lineage>
        <taxon>Bacteria</taxon>
        <taxon>Pseudomonadati</taxon>
        <taxon>Bacteroidota</taxon>
        <taxon>Cytophagia</taxon>
        <taxon>Cytophagales</taxon>
        <taxon>Cytophagaceae</taxon>
        <taxon>Spirosoma</taxon>
    </lineage>
</organism>
<dbReference type="InterPro" id="IPR052893">
    <property type="entry name" value="TCS_response_regulator"/>
</dbReference>
<dbReference type="KEGG" id="spib:G8759_21945"/>
<reference evidence="3 4" key="1">
    <citation type="submission" date="2020-03" db="EMBL/GenBank/DDBJ databases">
        <authorList>
            <person name="Kim M.K."/>
        </authorList>
    </citation>
    <scope>NUCLEOTIDE SEQUENCE [LARGE SCALE GENOMIC DNA]</scope>
    <source>
        <strain evidence="3 4">BT328</strain>
    </source>
</reference>
<name>A0A6G9ARX8_9BACT</name>
<dbReference type="AlphaFoldDB" id="A0A6G9ARX8"/>
<dbReference type="GO" id="GO:0000160">
    <property type="term" value="P:phosphorelay signal transduction system"/>
    <property type="evidence" value="ECO:0007669"/>
    <property type="project" value="InterPro"/>
</dbReference>
<keyword evidence="1" id="KW-0597">Phosphoprotein</keyword>
<gene>
    <name evidence="3" type="ORF">G8759_21945</name>
</gene>
<dbReference type="EMBL" id="CP050063">
    <property type="protein sequence ID" value="QIP15094.1"/>
    <property type="molecule type" value="Genomic_DNA"/>
</dbReference>
<dbReference type="SMART" id="SM00448">
    <property type="entry name" value="REC"/>
    <property type="match status" value="1"/>
</dbReference>
<accession>A0A6G9ARX8</accession>
<protein>
    <submittedName>
        <fullName evidence="3">Response regulator</fullName>
    </submittedName>
</protein>
<evidence type="ECO:0000313" key="3">
    <source>
        <dbReference type="EMBL" id="QIP15094.1"/>
    </source>
</evidence>
<evidence type="ECO:0000256" key="1">
    <source>
        <dbReference type="PROSITE-ProRule" id="PRU00169"/>
    </source>
</evidence>
<sequence length="138" mass="15933">MLAESRIFIVDDGADYRFLTEQIFTRFLSQYSIRFFASGDALYQHIQAYPTGKPELIILDLHMPGLSGEQVLTYLKKHPQWHYIPVIMMSSTVDEAEITACYEAGANSFLAKPDGMTQYKEIFESVCTYWLKFNRPSQ</sequence>
<dbReference type="PROSITE" id="PS50110">
    <property type="entry name" value="RESPONSE_REGULATORY"/>
    <property type="match status" value="1"/>
</dbReference>
<dbReference type="InterPro" id="IPR011006">
    <property type="entry name" value="CheY-like_superfamily"/>
</dbReference>
<dbReference type="SUPFAM" id="SSF52172">
    <property type="entry name" value="CheY-like"/>
    <property type="match status" value="1"/>
</dbReference>
<dbReference type="Pfam" id="PF00072">
    <property type="entry name" value="Response_reg"/>
    <property type="match status" value="1"/>
</dbReference>
<keyword evidence="4" id="KW-1185">Reference proteome</keyword>